<evidence type="ECO:0000313" key="3">
    <source>
        <dbReference type="Proteomes" id="UP000007800"/>
    </source>
</evidence>
<dbReference type="EMBL" id="GG672728">
    <property type="protein sequence ID" value="EER16797.1"/>
    <property type="molecule type" value="Genomic_DNA"/>
</dbReference>
<dbReference type="OrthoDB" id="427142at2759"/>
<reference evidence="2 3" key="1">
    <citation type="submission" date="2008-07" db="EMBL/GenBank/DDBJ databases">
        <authorList>
            <person name="El-Sayed N."/>
            <person name="Caler E."/>
            <person name="Inman J."/>
            <person name="Amedeo P."/>
            <person name="Hass B."/>
            <person name="Wortman J."/>
        </authorList>
    </citation>
    <scope>NUCLEOTIDE SEQUENCE [LARGE SCALE GENOMIC DNA]</scope>
    <source>
        <strain evidence="3">ATCC 50983 / TXsc</strain>
    </source>
</reference>
<accession>C5KFD7</accession>
<dbReference type="InParanoid" id="C5KFD7"/>
<proteinExistence type="predicted"/>
<dbReference type="SUPFAM" id="SSF82704">
    <property type="entry name" value="AlbA-like"/>
    <property type="match status" value="1"/>
</dbReference>
<dbReference type="InterPro" id="IPR036882">
    <property type="entry name" value="Alba-like_dom_sf"/>
</dbReference>
<gene>
    <name evidence="2" type="ORF">Pmar_PMAR020325</name>
</gene>
<dbReference type="Proteomes" id="UP000007800">
    <property type="component" value="Unassembled WGS sequence"/>
</dbReference>
<organism evidence="3">
    <name type="scientific">Perkinsus marinus (strain ATCC 50983 / TXsc)</name>
    <dbReference type="NCBI Taxonomy" id="423536"/>
    <lineage>
        <taxon>Eukaryota</taxon>
        <taxon>Sar</taxon>
        <taxon>Alveolata</taxon>
        <taxon>Perkinsozoa</taxon>
        <taxon>Perkinsea</taxon>
        <taxon>Perkinsida</taxon>
        <taxon>Perkinsidae</taxon>
        <taxon>Perkinsus</taxon>
    </lineage>
</organism>
<protein>
    <submittedName>
        <fullName evidence="2">Uncharacterized protein</fullName>
    </submittedName>
</protein>
<keyword evidence="1" id="KW-0694">RNA-binding</keyword>
<dbReference type="RefSeq" id="XP_002785001.1">
    <property type="nucleotide sequence ID" value="XM_002784955.1"/>
</dbReference>
<dbReference type="AlphaFoldDB" id="C5KFD7"/>
<name>C5KFD7_PERM5</name>
<dbReference type="GO" id="GO:0003723">
    <property type="term" value="F:RNA binding"/>
    <property type="evidence" value="ECO:0007669"/>
    <property type="project" value="UniProtKB-KW"/>
</dbReference>
<sequence length="108" mass="11392">MTSVDTDTPVIRCTSKHSANFYIRAVQNFLNGMPAKGELSAKAPVDHLEVTGLAAAITHAVAAATATESAGIGKIVKIRTDIVMVRPDYPGGQVGEEHGRWGIRTCAC</sequence>
<keyword evidence="3" id="KW-1185">Reference proteome</keyword>
<evidence type="ECO:0000256" key="1">
    <source>
        <dbReference type="ARBA" id="ARBA00022884"/>
    </source>
</evidence>
<evidence type="ECO:0000313" key="2">
    <source>
        <dbReference type="EMBL" id="EER16797.1"/>
    </source>
</evidence>
<dbReference type="GeneID" id="9063920"/>